<reference evidence="2" key="1">
    <citation type="journal article" date="2020" name="Stud. Mycol.">
        <title>101 Dothideomycetes genomes: a test case for predicting lifestyles and emergence of pathogens.</title>
        <authorList>
            <person name="Haridas S."/>
            <person name="Albert R."/>
            <person name="Binder M."/>
            <person name="Bloem J."/>
            <person name="Labutti K."/>
            <person name="Salamov A."/>
            <person name="Andreopoulos B."/>
            <person name="Baker S."/>
            <person name="Barry K."/>
            <person name="Bills G."/>
            <person name="Bluhm B."/>
            <person name="Cannon C."/>
            <person name="Castanera R."/>
            <person name="Culley D."/>
            <person name="Daum C."/>
            <person name="Ezra D."/>
            <person name="Gonzalez J."/>
            <person name="Henrissat B."/>
            <person name="Kuo A."/>
            <person name="Liang C."/>
            <person name="Lipzen A."/>
            <person name="Lutzoni F."/>
            <person name="Magnuson J."/>
            <person name="Mondo S."/>
            <person name="Nolan M."/>
            <person name="Ohm R."/>
            <person name="Pangilinan J."/>
            <person name="Park H.-J."/>
            <person name="Ramirez L."/>
            <person name="Alfaro M."/>
            <person name="Sun H."/>
            <person name="Tritt A."/>
            <person name="Yoshinaga Y."/>
            <person name="Zwiers L.-H."/>
            <person name="Turgeon B."/>
            <person name="Goodwin S."/>
            <person name="Spatafora J."/>
            <person name="Crous P."/>
            <person name="Grigoriev I."/>
        </authorList>
    </citation>
    <scope>NUCLEOTIDE SEQUENCE</scope>
    <source>
        <strain evidence="2">CBS 473.64</strain>
    </source>
</reference>
<gene>
    <name evidence="2" type="ORF">P280DRAFT_513063</name>
</gene>
<feature type="compositionally biased region" description="Low complexity" evidence="1">
    <location>
        <begin position="163"/>
        <end position="173"/>
    </location>
</feature>
<feature type="region of interest" description="Disordered" evidence="1">
    <location>
        <begin position="125"/>
        <end position="184"/>
    </location>
</feature>
<name>A0A6A6SIU1_9PLEO</name>
<organism evidence="2 3">
    <name type="scientific">Massarina eburnea CBS 473.64</name>
    <dbReference type="NCBI Taxonomy" id="1395130"/>
    <lineage>
        <taxon>Eukaryota</taxon>
        <taxon>Fungi</taxon>
        <taxon>Dikarya</taxon>
        <taxon>Ascomycota</taxon>
        <taxon>Pezizomycotina</taxon>
        <taxon>Dothideomycetes</taxon>
        <taxon>Pleosporomycetidae</taxon>
        <taxon>Pleosporales</taxon>
        <taxon>Massarineae</taxon>
        <taxon>Massarinaceae</taxon>
        <taxon>Massarina</taxon>
    </lineage>
</organism>
<feature type="compositionally biased region" description="Basic residues" evidence="1">
    <location>
        <begin position="146"/>
        <end position="157"/>
    </location>
</feature>
<feature type="compositionally biased region" description="Basic and acidic residues" evidence="1">
    <location>
        <begin position="174"/>
        <end position="184"/>
    </location>
</feature>
<dbReference type="EMBL" id="MU006776">
    <property type="protein sequence ID" value="KAF2646917.1"/>
    <property type="molecule type" value="Genomic_DNA"/>
</dbReference>
<dbReference type="Proteomes" id="UP000799753">
    <property type="component" value="Unassembled WGS sequence"/>
</dbReference>
<evidence type="ECO:0000313" key="2">
    <source>
        <dbReference type="EMBL" id="KAF2646917.1"/>
    </source>
</evidence>
<proteinExistence type="predicted"/>
<feature type="compositionally biased region" description="Basic and acidic residues" evidence="1">
    <location>
        <begin position="125"/>
        <end position="136"/>
    </location>
</feature>
<accession>A0A6A6SIU1</accession>
<keyword evidence="3" id="KW-1185">Reference proteome</keyword>
<feature type="region of interest" description="Disordered" evidence="1">
    <location>
        <begin position="21"/>
        <end position="68"/>
    </location>
</feature>
<protein>
    <submittedName>
        <fullName evidence="2">Uncharacterized protein</fullName>
    </submittedName>
</protein>
<evidence type="ECO:0000256" key="1">
    <source>
        <dbReference type="SAM" id="MobiDB-lite"/>
    </source>
</evidence>
<evidence type="ECO:0000313" key="3">
    <source>
        <dbReference type="Proteomes" id="UP000799753"/>
    </source>
</evidence>
<dbReference type="AlphaFoldDB" id="A0A6A6SIU1"/>
<feature type="compositionally biased region" description="Basic residues" evidence="1">
    <location>
        <begin position="43"/>
        <end position="52"/>
    </location>
</feature>
<sequence length="184" mass="21470">MPYRYASYDYRFPPTTTVFTYRRARRSDDSSDDSYSDSDSDHRRSHKHKESKKNKEEEKRPCTYVNPMPVDELKNMDEGELVDFFNAFSTCKEEKCYGTTKPEDLHQSHLRIDTLLHDEHDYPLQLNHKDDKDWKKGGFVQENGKKVKGVVKKKKVAEKRQPSKSGKSGSSSKDAGKRGRQDTR</sequence>